<evidence type="ECO:0000313" key="2">
    <source>
        <dbReference type="EMBL" id="CNI13059.1"/>
    </source>
</evidence>
<reference evidence="2 3" key="1">
    <citation type="submission" date="2015-03" db="EMBL/GenBank/DDBJ databases">
        <authorList>
            <consortium name="Pathogen Informatics"/>
            <person name="Murphy D."/>
        </authorList>
    </citation>
    <scope>NUCLEOTIDE SEQUENCE [LARGE SCALE GENOMIC DNA]</scope>
    <source>
        <strain evidence="2 3">FE82747</strain>
    </source>
</reference>
<keyword evidence="1" id="KW-0472">Membrane</keyword>
<keyword evidence="1" id="KW-0812">Transmembrane</keyword>
<accession>A0AA36LML1</accession>
<gene>
    <name evidence="2" type="ORF">ERS008502_02355</name>
</gene>
<organism evidence="2 3">
    <name type="scientific">Yersinia mollaretii</name>
    <dbReference type="NCBI Taxonomy" id="33060"/>
    <lineage>
        <taxon>Bacteria</taxon>
        <taxon>Pseudomonadati</taxon>
        <taxon>Pseudomonadota</taxon>
        <taxon>Gammaproteobacteria</taxon>
        <taxon>Enterobacterales</taxon>
        <taxon>Yersiniaceae</taxon>
        <taxon>Yersinia</taxon>
    </lineage>
</organism>
<dbReference type="Proteomes" id="UP000040841">
    <property type="component" value="Unassembled WGS sequence"/>
</dbReference>
<name>A0AA36LML1_YERMO</name>
<feature type="transmembrane region" description="Helical" evidence="1">
    <location>
        <begin position="10"/>
        <end position="29"/>
    </location>
</feature>
<evidence type="ECO:0000256" key="1">
    <source>
        <dbReference type="SAM" id="Phobius"/>
    </source>
</evidence>
<sequence length="36" mass="4049">MKRLKLSTEILVVIILTLFSMCMIIYVIGDAVKGVH</sequence>
<protein>
    <submittedName>
        <fullName evidence="2">Uncharacterized protein</fullName>
    </submittedName>
</protein>
<comment type="caution">
    <text evidence="2">The sequence shown here is derived from an EMBL/GenBank/DDBJ whole genome shotgun (WGS) entry which is preliminary data.</text>
</comment>
<keyword evidence="1" id="KW-1133">Transmembrane helix</keyword>
<dbReference type="AlphaFoldDB" id="A0AA36LML1"/>
<dbReference type="EMBL" id="CQBM01000004">
    <property type="protein sequence ID" value="CNI13059.1"/>
    <property type="molecule type" value="Genomic_DNA"/>
</dbReference>
<proteinExistence type="predicted"/>
<evidence type="ECO:0000313" key="3">
    <source>
        <dbReference type="Proteomes" id="UP000040841"/>
    </source>
</evidence>